<sequence>MAEHGGFNGLEGIQSQSLDLDEDPNQHLSLSEIVPTIQNVVATCSLDCDLDLKKIAQHARNAEYNPRRFSAVIMRIREPKTTALIFSSGKLVCTGAKSEQLSKLAARKFARIIQKLGYPAQFKDFQIQNMVGSCDLKFPLRLESLACAHGAFSSYEPELFPGLIYRMKQPKIVLLVFVSGKIVLTGAKVARDEINLAFENIYPVLAGFRKIQQWRSVKGMAQFTTQGRLKLLFNGEGVSSRLELKDPFHCKLRSIQSHKRRLRYFGSSGRLHYSSSLSGQTNRCNAEANLTGSGEGVYDEDDSDLDAFENDDLSCFRGLVLDISYRPVNVVGWRRAICLEFMEKADVLEYYDQTVNSPSGSFYIPAVLRVPHLLQVVKRRIVKSSLSRKNILFRDNYTCQYCSSRENLTIDHVIPTSLGGEWKWENLVTACAKCNSKKGQKTLEEAKMKLNKVPKAPKDYDILAIPLTSAALRMLSIRKGTPEEWRQYLARPSLEP</sequence>
<evidence type="ECO:0000313" key="1">
    <source>
        <dbReference type="EMBL" id="KAI4350376.1"/>
    </source>
</evidence>
<comment type="caution">
    <text evidence="1">The sequence shown here is derived from an EMBL/GenBank/DDBJ whole genome shotgun (WGS) entry which is preliminary data.</text>
</comment>
<gene>
    <name evidence="1" type="ORF">L6164_004836</name>
</gene>
<dbReference type="Proteomes" id="UP000828941">
    <property type="component" value="Chromosome 3"/>
</dbReference>
<reference evidence="1 2" key="1">
    <citation type="journal article" date="2022" name="DNA Res.">
        <title>Chromosomal-level genome assembly of the orchid tree Bauhinia variegata (Leguminosae; Cercidoideae) supports the allotetraploid origin hypothesis of Bauhinia.</title>
        <authorList>
            <person name="Zhong Y."/>
            <person name="Chen Y."/>
            <person name="Zheng D."/>
            <person name="Pang J."/>
            <person name="Liu Y."/>
            <person name="Luo S."/>
            <person name="Meng S."/>
            <person name="Qian L."/>
            <person name="Wei D."/>
            <person name="Dai S."/>
            <person name="Zhou R."/>
        </authorList>
    </citation>
    <scope>NUCLEOTIDE SEQUENCE [LARGE SCALE GENOMIC DNA]</scope>
    <source>
        <strain evidence="1">BV-YZ2020</strain>
    </source>
</reference>
<protein>
    <submittedName>
        <fullName evidence="1">Uncharacterized protein</fullName>
    </submittedName>
</protein>
<accession>A0ACB9PPJ7</accession>
<evidence type="ECO:0000313" key="2">
    <source>
        <dbReference type="Proteomes" id="UP000828941"/>
    </source>
</evidence>
<proteinExistence type="predicted"/>
<name>A0ACB9PPJ7_BAUVA</name>
<organism evidence="1 2">
    <name type="scientific">Bauhinia variegata</name>
    <name type="common">Purple orchid tree</name>
    <name type="synonym">Phanera variegata</name>
    <dbReference type="NCBI Taxonomy" id="167791"/>
    <lineage>
        <taxon>Eukaryota</taxon>
        <taxon>Viridiplantae</taxon>
        <taxon>Streptophyta</taxon>
        <taxon>Embryophyta</taxon>
        <taxon>Tracheophyta</taxon>
        <taxon>Spermatophyta</taxon>
        <taxon>Magnoliopsida</taxon>
        <taxon>eudicotyledons</taxon>
        <taxon>Gunneridae</taxon>
        <taxon>Pentapetalae</taxon>
        <taxon>rosids</taxon>
        <taxon>fabids</taxon>
        <taxon>Fabales</taxon>
        <taxon>Fabaceae</taxon>
        <taxon>Cercidoideae</taxon>
        <taxon>Cercideae</taxon>
        <taxon>Bauhiniinae</taxon>
        <taxon>Bauhinia</taxon>
    </lineage>
</organism>
<keyword evidence="2" id="KW-1185">Reference proteome</keyword>
<dbReference type="EMBL" id="CM039428">
    <property type="protein sequence ID" value="KAI4350376.1"/>
    <property type="molecule type" value="Genomic_DNA"/>
</dbReference>